<gene>
    <name evidence="11" type="primary">AlNc14C45G3651</name>
    <name evidence="11" type="ORF">ALNC14_042350</name>
</gene>
<name>F0WAC1_9STRA</name>
<evidence type="ECO:0000259" key="10">
    <source>
        <dbReference type="Pfam" id="PF25597"/>
    </source>
</evidence>
<keyword evidence="3" id="KW-0255">Endonuclease</keyword>
<evidence type="ECO:0000256" key="7">
    <source>
        <dbReference type="ARBA" id="ARBA00022918"/>
    </source>
</evidence>
<keyword evidence="6" id="KW-0229">DNA integration</keyword>
<accession>F0WAC1</accession>
<evidence type="ECO:0000256" key="6">
    <source>
        <dbReference type="ARBA" id="ARBA00022908"/>
    </source>
</evidence>
<proteinExistence type="predicted"/>
<keyword evidence="5" id="KW-0460">Magnesium</keyword>
<evidence type="ECO:0000256" key="2">
    <source>
        <dbReference type="ARBA" id="ARBA00022723"/>
    </source>
</evidence>
<feature type="domain" description="Retroviral polymerase SH3-like" evidence="10">
    <location>
        <begin position="54"/>
        <end position="107"/>
    </location>
</feature>
<keyword evidence="9" id="KW-0233">DNA recombination</keyword>
<reference evidence="11" key="2">
    <citation type="submission" date="2011-02" db="EMBL/GenBank/DDBJ databases">
        <authorList>
            <person name="MacLean D."/>
        </authorList>
    </citation>
    <scope>NUCLEOTIDE SEQUENCE</scope>
</reference>
<dbReference type="InterPro" id="IPR057670">
    <property type="entry name" value="SH3_retrovirus"/>
</dbReference>
<dbReference type="GO" id="GO:0003887">
    <property type="term" value="F:DNA-directed DNA polymerase activity"/>
    <property type="evidence" value="ECO:0007669"/>
    <property type="project" value="UniProtKB-KW"/>
</dbReference>
<dbReference type="PANTHER" id="PTHR42648:SF11">
    <property type="entry name" value="TRANSPOSON TY4-P GAG-POL POLYPROTEIN"/>
    <property type="match status" value="1"/>
</dbReference>
<dbReference type="AlphaFoldDB" id="F0WAC1"/>
<keyword evidence="2" id="KW-0479">Metal-binding</keyword>
<dbReference type="PANTHER" id="PTHR42648">
    <property type="entry name" value="TRANSPOSASE, PUTATIVE-RELATED"/>
    <property type="match status" value="1"/>
</dbReference>
<dbReference type="HOGENOM" id="CLU_001650_15_1_1"/>
<evidence type="ECO:0000256" key="4">
    <source>
        <dbReference type="ARBA" id="ARBA00022801"/>
    </source>
</evidence>
<protein>
    <submittedName>
        <fullName evidence="11">Putative polyprotein</fullName>
    </submittedName>
</protein>
<dbReference type="GO" id="GO:0016787">
    <property type="term" value="F:hydrolase activity"/>
    <property type="evidence" value="ECO:0007669"/>
    <property type="project" value="UniProtKB-KW"/>
</dbReference>
<evidence type="ECO:0000256" key="9">
    <source>
        <dbReference type="ARBA" id="ARBA00023172"/>
    </source>
</evidence>
<dbReference type="GO" id="GO:0015074">
    <property type="term" value="P:DNA integration"/>
    <property type="evidence" value="ECO:0007669"/>
    <property type="project" value="UniProtKB-KW"/>
</dbReference>
<dbReference type="EMBL" id="FR824090">
    <property type="protein sequence ID" value="CCA18092.1"/>
    <property type="molecule type" value="Genomic_DNA"/>
</dbReference>
<keyword evidence="7" id="KW-0695">RNA-directed DNA polymerase</keyword>
<dbReference type="GO" id="GO:0046872">
    <property type="term" value="F:metal ion binding"/>
    <property type="evidence" value="ECO:0007669"/>
    <property type="project" value="UniProtKB-KW"/>
</dbReference>
<evidence type="ECO:0000256" key="3">
    <source>
        <dbReference type="ARBA" id="ARBA00022759"/>
    </source>
</evidence>
<organism evidence="11">
    <name type="scientific">Albugo laibachii Nc14</name>
    <dbReference type="NCBI Taxonomy" id="890382"/>
    <lineage>
        <taxon>Eukaryota</taxon>
        <taxon>Sar</taxon>
        <taxon>Stramenopiles</taxon>
        <taxon>Oomycota</taxon>
        <taxon>Peronosporomycetes</taxon>
        <taxon>Albuginales</taxon>
        <taxon>Albuginaceae</taxon>
        <taxon>Albugo</taxon>
    </lineage>
</organism>
<keyword evidence="8" id="KW-0548">Nucleotidyltransferase</keyword>
<dbReference type="Pfam" id="PF25597">
    <property type="entry name" value="SH3_retrovirus"/>
    <property type="match status" value="1"/>
</dbReference>
<keyword evidence="8" id="KW-0239">DNA-directed DNA polymerase</keyword>
<evidence type="ECO:0000313" key="11">
    <source>
        <dbReference type="EMBL" id="CCA18092.1"/>
    </source>
</evidence>
<evidence type="ECO:0000256" key="5">
    <source>
        <dbReference type="ARBA" id="ARBA00022842"/>
    </source>
</evidence>
<evidence type="ECO:0000256" key="1">
    <source>
        <dbReference type="ARBA" id="ARBA00022722"/>
    </source>
</evidence>
<dbReference type="GO" id="GO:0003964">
    <property type="term" value="F:RNA-directed DNA polymerase activity"/>
    <property type="evidence" value="ECO:0007669"/>
    <property type="project" value="UniProtKB-KW"/>
</dbReference>
<evidence type="ECO:0000256" key="8">
    <source>
        <dbReference type="ARBA" id="ARBA00022932"/>
    </source>
</evidence>
<dbReference type="InterPro" id="IPR039537">
    <property type="entry name" value="Retrotran_Ty1/copia-like"/>
</dbReference>
<keyword evidence="4" id="KW-0378">Hydrolase</keyword>
<keyword evidence="8" id="KW-0808">Transferase</keyword>
<dbReference type="GO" id="GO:0006310">
    <property type="term" value="P:DNA recombination"/>
    <property type="evidence" value="ECO:0007669"/>
    <property type="project" value="UniProtKB-KW"/>
</dbReference>
<reference evidence="11" key="1">
    <citation type="journal article" date="2011" name="PLoS Biol.">
        <title>Gene gain and loss during evolution of obligate parasitism in the white rust pathogen of Arabidopsis thaliana.</title>
        <authorList>
            <person name="Kemen E."/>
            <person name="Gardiner A."/>
            <person name="Schultz-Larsen T."/>
            <person name="Kemen A.C."/>
            <person name="Balmuth A.L."/>
            <person name="Robert-Seilaniantz A."/>
            <person name="Bailey K."/>
            <person name="Holub E."/>
            <person name="Studholme D.J."/>
            <person name="Maclean D."/>
            <person name="Jones J.D."/>
        </authorList>
    </citation>
    <scope>NUCLEOTIDE SEQUENCE</scope>
</reference>
<dbReference type="GO" id="GO:0004519">
    <property type="term" value="F:endonuclease activity"/>
    <property type="evidence" value="ECO:0007669"/>
    <property type="project" value="UniProtKB-KW"/>
</dbReference>
<keyword evidence="1" id="KW-0540">Nuclease</keyword>
<sequence length="204" mass="23777">MQVEEKWWAEAMNTAVEVTNKVPCAANQSKTPFEVFFGRKPSVAHLKVFGAQNYAHTDKSNRSKFDRKAYKCLFLGYLENMKGYGVWNLEARHLETTHSTKLQELQHSKYVEVVCCDKPMDRMNSMENQHYEEEDMPLERQHNSDDAMKTDEEFREQDEHLGEDDVNMDINTEKEIVPRGRLDGSLVLRHSHHLGPITFSKVSR</sequence>